<organism evidence="1 2">
    <name type="scientific">Porphyromonas loveana</name>
    <dbReference type="NCBI Taxonomy" id="1884669"/>
    <lineage>
        <taxon>Bacteria</taxon>
        <taxon>Pseudomonadati</taxon>
        <taxon>Bacteroidota</taxon>
        <taxon>Bacteroidia</taxon>
        <taxon>Bacteroidales</taxon>
        <taxon>Porphyromonadaceae</taxon>
        <taxon>Porphyromonas</taxon>
    </lineage>
</organism>
<name>A0A2U1F4C4_9PORP</name>
<accession>A0A2U1F4C4</accession>
<dbReference type="Proteomes" id="UP000245462">
    <property type="component" value="Unassembled WGS sequence"/>
</dbReference>
<dbReference type="EMBL" id="QEKY01000019">
    <property type="protein sequence ID" value="PVZ07012.1"/>
    <property type="molecule type" value="Genomic_DNA"/>
</dbReference>
<protein>
    <submittedName>
        <fullName evidence="1">Uncharacterized protein</fullName>
    </submittedName>
</protein>
<sequence>MGIKHIFSTLTDGLGGINKTKKMDFNDLNWHDAVIKNISIDRSNPGKRDIIQLDIIWTNGIKSTITFSNVYFASFEMNFGIVALDSIFKAYSEDRNSYLVKELYKKWKGLIDDVDLNYYEIETNSTKSTIVIIAQEFKIDDNL</sequence>
<reference evidence="1 2" key="1">
    <citation type="submission" date="2018-04" db="EMBL/GenBank/DDBJ databases">
        <title>Genomic Encyclopedia of Type Strains, Phase IV (KMG-IV): sequencing the most valuable type-strain genomes for metagenomic binning, comparative biology and taxonomic classification.</title>
        <authorList>
            <person name="Goeker M."/>
        </authorList>
    </citation>
    <scope>NUCLEOTIDE SEQUENCE [LARGE SCALE GENOMIC DNA]</scope>
    <source>
        <strain evidence="1 2">DSM 28520</strain>
    </source>
</reference>
<evidence type="ECO:0000313" key="2">
    <source>
        <dbReference type="Proteomes" id="UP000245462"/>
    </source>
</evidence>
<evidence type="ECO:0000313" key="1">
    <source>
        <dbReference type="EMBL" id="PVZ07012.1"/>
    </source>
</evidence>
<dbReference type="AlphaFoldDB" id="A0A2U1F4C4"/>
<gene>
    <name evidence="1" type="ORF">C7382_1198</name>
</gene>
<proteinExistence type="predicted"/>
<keyword evidence="2" id="KW-1185">Reference proteome</keyword>
<comment type="caution">
    <text evidence="1">The sequence shown here is derived from an EMBL/GenBank/DDBJ whole genome shotgun (WGS) entry which is preliminary data.</text>
</comment>